<dbReference type="Pfam" id="PF03781">
    <property type="entry name" value="FGE-sulfatase"/>
    <property type="match status" value="1"/>
</dbReference>
<dbReference type="AlphaFoldDB" id="A0A5C5ZIQ4"/>
<dbReference type="InterPro" id="IPR051043">
    <property type="entry name" value="Sulfatase_Mod_Factor_Kinase"/>
</dbReference>
<feature type="domain" description="Ice-binding protein C-terminal" evidence="3">
    <location>
        <begin position="305"/>
        <end position="326"/>
    </location>
</feature>
<feature type="chain" id="PRO_5022883693" evidence="1">
    <location>
        <begin position="22"/>
        <end position="326"/>
    </location>
</feature>
<feature type="domain" description="Sulfatase-modifying factor enzyme-like" evidence="2">
    <location>
        <begin position="49"/>
        <end position="304"/>
    </location>
</feature>
<dbReference type="InterPro" id="IPR013424">
    <property type="entry name" value="Ice-binding_C"/>
</dbReference>
<dbReference type="InterPro" id="IPR005532">
    <property type="entry name" value="SUMF_dom"/>
</dbReference>
<name>A0A5C5ZIQ4_9BACT</name>
<dbReference type="PANTHER" id="PTHR23150">
    <property type="entry name" value="SULFATASE MODIFYING FACTOR 1, 2"/>
    <property type="match status" value="1"/>
</dbReference>
<evidence type="ECO:0000259" key="2">
    <source>
        <dbReference type="Pfam" id="PF03781"/>
    </source>
</evidence>
<evidence type="ECO:0000313" key="5">
    <source>
        <dbReference type="Proteomes" id="UP000315440"/>
    </source>
</evidence>
<dbReference type="OrthoDB" id="581243at2"/>
<dbReference type="SUPFAM" id="SSF56436">
    <property type="entry name" value="C-type lectin-like"/>
    <property type="match status" value="1"/>
</dbReference>
<evidence type="ECO:0000256" key="1">
    <source>
        <dbReference type="SAM" id="SignalP"/>
    </source>
</evidence>
<keyword evidence="1" id="KW-0732">Signal</keyword>
<comment type="caution">
    <text evidence="4">The sequence shown here is derived from an EMBL/GenBank/DDBJ whole genome shotgun (WGS) entry which is preliminary data.</text>
</comment>
<evidence type="ECO:0000313" key="4">
    <source>
        <dbReference type="EMBL" id="TWT87126.1"/>
    </source>
</evidence>
<feature type="signal peptide" evidence="1">
    <location>
        <begin position="1"/>
        <end position="21"/>
    </location>
</feature>
<keyword evidence="5" id="KW-1185">Reference proteome</keyword>
<dbReference type="Proteomes" id="UP000315440">
    <property type="component" value="Unassembled WGS sequence"/>
</dbReference>
<accession>A0A5C5ZIQ4</accession>
<dbReference type="PANTHER" id="PTHR23150:SF19">
    <property type="entry name" value="FORMYLGLYCINE-GENERATING ENZYME"/>
    <property type="match status" value="1"/>
</dbReference>
<proteinExistence type="predicted"/>
<gene>
    <name evidence="4" type="ORF">Mal64_26610</name>
</gene>
<dbReference type="EMBL" id="SJPQ01000003">
    <property type="protein sequence ID" value="TWT87126.1"/>
    <property type="molecule type" value="Genomic_DNA"/>
</dbReference>
<dbReference type="RefSeq" id="WP_146400990.1">
    <property type="nucleotide sequence ID" value="NZ_SJPQ01000003.1"/>
</dbReference>
<sequence precursor="true">MIRALITTLLLAATAALPAAAGTVAFDFAHVGNAGNAADPETGFGAVSYNYAVSKTEVTNAQYTMFLNAVAATDSFGGADPTLYNPNMGRFARGGITRSGAPGSYTYATKPNMDNKPVNYVSFFDAMRFTNWLHNGQGAGNTEAGAYTIGSGLDEVRSADAKFWIPSEDEWYKAAYHDATAGTAGDYFDYATGSDSVPTIATADSVGDISNPGVGVANYDEVAVWNGQNGNVTTVGSAGLASASPYGTFDQNGNVWELNEAFISSSFRGLRGGSWVSNSGNLRADFGGEINPSSEGIHVGFRVATVPEPSSLLMGALAAVGLMKRR</sequence>
<dbReference type="GO" id="GO:0120147">
    <property type="term" value="F:formylglycine-generating oxidase activity"/>
    <property type="evidence" value="ECO:0007669"/>
    <property type="project" value="TreeGrafter"/>
</dbReference>
<dbReference type="Pfam" id="PF07589">
    <property type="entry name" value="PEP-CTERM"/>
    <property type="match status" value="1"/>
</dbReference>
<dbReference type="InterPro" id="IPR016187">
    <property type="entry name" value="CTDL_fold"/>
</dbReference>
<dbReference type="Gene3D" id="3.90.1580.10">
    <property type="entry name" value="paralog of FGE (formylglycine-generating enzyme)"/>
    <property type="match status" value="1"/>
</dbReference>
<protein>
    <submittedName>
        <fullName evidence="4">Formylglycine-generating sulfatase enzyme</fullName>
    </submittedName>
</protein>
<organism evidence="4 5">
    <name type="scientific">Pseudobythopirellula maris</name>
    <dbReference type="NCBI Taxonomy" id="2527991"/>
    <lineage>
        <taxon>Bacteria</taxon>
        <taxon>Pseudomonadati</taxon>
        <taxon>Planctomycetota</taxon>
        <taxon>Planctomycetia</taxon>
        <taxon>Pirellulales</taxon>
        <taxon>Lacipirellulaceae</taxon>
        <taxon>Pseudobythopirellula</taxon>
    </lineage>
</organism>
<reference evidence="4 5" key="1">
    <citation type="submission" date="2019-02" db="EMBL/GenBank/DDBJ databases">
        <title>Deep-cultivation of Planctomycetes and their phenomic and genomic characterization uncovers novel biology.</title>
        <authorList>
            <person name="Wiegand S."/>
            <person name="Jogler M."/>
            <person name="Boedeker C."/>
            <person name="Pinto D."/>
            <person name="Vollmers J."/>
            <person name="Rivas-Marin E."/>
            <person name="Kohn T."/>
            <person name="Peeters S.H."/>
            <person name="Heuer A."/>
            <person name="Rast P."/>
            <person name="Oberbeckmann S."/>
            <person name="Bunk B."/>
            <person name="Jeske O."/>
            <person name="Meyerdierks A."/>
            <person name="Storesund J.E."/>
            <person name="Kallscheuer N."/>
            <person name="Luecker S."/>
            <person name="Lage O.M."/>
            <person name="Pohl T."/>
            <person name="Merkel B.J."/>
            <person name="Hornburger P."/>
            <person name="Mueller R.-W."/>
            <person name="Bruemmer F."/>
            <person name="Labrenz M."/>
            <person name="Spormann A.M."/>
            <person name="Op Den Camp H."/>
            <person name="Overmann J."/>
            <person name="Amann R."/>
            <person name="Jetten M.S.M."/>
            <person name="Mascher T."/>
            <person name="Medema M.H."/>
            <person name="Devos D.P."/>
            <person name="Kaster A.-K."/>
            <person name="Ovreas L."/>
            <person name="Rohde M."/>
            <person name="Galperin M.Y."/>
            <person name="Jogler C."/>
        </authorList>
    </citation>
    <scope>NUCLEOTIDE SEQUENCE [LARGE SCALE GENOMIC DNA]</scope>
    <source>
        <strain evidence="4 5">Mal64</strain>
    </source>
</reference>
<dbReference type="InterPro" id="IPR042095">
    <property type="entry name" value="SUMF_sf"/>
</dbReference>
<evidence type="ECO:0000259" key="3">
    <source>
        <dbReference type="Pfam" id="PF07589"/>
    </source>
</evidence>